<reference evidence="1 2" key="2">
    <citation type="submission" date="2019-01" db="EMBL/GenBank/DDBJ databases">
        <title>The decoding of complex shrimp genome reveals the adaptation for benthos swimmer, frequently molting mechanism and breeding impact on genome.</title>
        <authorList>
            <person name="Sun Y."/>
            <person name="Gao Y."/>
            <person name="Yu Y."/>
        </authorList>
    </citation>
    <scope>NUCLEOTIDE SEQUENCE [LARGE SCALE GENOMIC DNA]</scope>
    <source>
        <tissue evidence="1">Muscle</tissue>
    </source>
</reference>
<sequence>MDDKTNGHYFLRVISTRWHGGSADSRVKAELVPLAATTRCPSRRVRCGGCDLAVCRKCAPWSAADKAYVCGVCSQPAPPTQTEPESPNTQADAAQLKEVEENVRAHIEALVEGQVGGPLDHVNAVPNLAHSKAIPVDFSQVSERNKWDLLLYYYCYCHGELN</sequence>
<gene>
    <name evidence="1" type="ORF">C7M84_007449</name>
</gene>
<dbReference type="AlphaFoldDB" id="A0A423TCD3"/>
<keyword evidence="2" id="KW-1185">Reference proteome</keyword>
<comment type="caution">
    <text evidence="1">The sequence shown here is derived from an EMBL/GenBank/DDBJ whole genome shotgun (WGS) entry which is preliminary data.</text>
</comment>
<proteinExistence type="predicted"/>
<dbReference type="Proteomes" id="UP000283509">
    <property type="component" value="Unassembled WGS sequence"/>
</dbReference>
<accession>A0A423TCD3</accession>
<dbReference type="EMBL" id="QCYY01001942">
    <property type="protein sequence ID" value="ROT74071.1"/>
    <property type="molecule type" value="Genomic_DNA"/>
</dbReference>
<organism evidence="1 2">
    <name type="scientific">Penaeus vannamei</name>
    <name type="common">Whiteleg shrimp</name>
    <name type="synonym">Litopenaeus vannamei</name>
    <dbReference type="NCBI Taxonomy" id="6689"/>
    <lineage>
        <taxon>Eukaryota</taxon>
        <taxon>Metazoa</taxon>
        <taxon>Ecdysozoa</taxon>
        <taxon>Arthropoda</taxon>
        <taxon>Crustacea</taxon>
        <taxon>Multicrustacea</taxon>
        <taxon>Malacostraca</taxon>
        <taxon>Eumalacostraca</taxon>
        <taxon>Eucarida</taxon>
        <taxon>Decapoda</taxon>
        <taxon>Dendrobranchiata</taxon>
        <taxon>Penaeoidea</taxon>
        <taxon>Penaeidae</taxon>
        <taxon>Penaeus</taxon>
    </lineage>
</organism>
<protein>
    <submittedName>
        <fullName evidence="1">Uncharacterized protein</fullName>
    </submittedName>
</protein>
<reference evidence="1 2" key="1">
    <citation type="submission" date="2018-04" db="EMBL/GenBank/DDBJ databases">
        <authorList>
            <person name="Zhang X."/>
            <person name="Yuan J."/>
            <person name="Li F."/>
            <person name="Xiang J."/>
        </authorList>
    </citation>
    <scope>NUCLEOTIDE SEQUENCE [LARGE SCALE GENOMIC DNA]</scope>
    <source>
        <tissue evidence="1">Muscle</tissue>
    </source>
</reference>
<name>A0A423TCD3_PENVA</name>
<evidence type="ECO:0000313" key="1">
    <source>
        <dbReference type="EMBL" id="ROT74071.1"/>
    </source>
</evidence>
<evidence type="ECO:0000313" key="2">
    <source>
        <dbReference type="Proteomes" id="UP000283509"/>
    </source>
</evidence>